<dbReference type="OrthoDB" id="9798855at2"/>
<dbReference type="SUPFAM" id="SSF54928">
    <property type="entry name" value="RNA-binding domain, RBD"/>
    <property type="match status" value="1"/>
</dbReference>
<dbReference type="InterPro" id="IPR048289">
    <property type="entry name" value="RRM2_NsCP33-like"/>
</dbReference>
<accession>A0A4V2PRN5</accession>
<evidence type="ECO:0000313" key="4">
    <source>
        <dbReference type="EMBL" id="TCK59581.1"/>
    </source>
</evidence>
<sequence>MNIYVGNLPYKATEDELRNMFESFGEVSSVRIITDHESGRSKGFAFVEMANNEQGAAAIEELNGVDFIGRPLTVNEARPRQERSSGDRDRSRGGGRPNPREGRGGYGGGNRY</sequence>
<dbReference type="CDD" id="cd21608">
    <property type="entry name" value="RRM2_NsCP33_like"/>
    <property type="match status" value="1"/>
</dbReference>
<organism evidence="4 5">
    <name type="scientific">Seleniivibrio woodruffii</name>
    <dbReference type="NCBI Taxonomy" id="1078050"/>
    <lineage>
        <taxon>Bacteria</taxon>
        <taxon>Pseudomonadati</taxon>
        <taxon>Deferribacterota</taxon>
        <taxon>Deferribacteres</taxon>
        <taxon>Deferribacterales</taxon>
        <taxon>Geovibrionaceae</taxon>
        <taxon>Seleniivibrio</taxon>
    </lineage>
</organism>
<proteinExistence type="predicted"/>
<dbReference type="InterPro" id="IPR012677">
    <property type="entry name" value="Nucleotide-bd_a/b_plait_sf"/>
</dbReference>
<dbReference type="Gene3D" id="3.30.70.330">
    <property type="match status" value="1"/>
</dbReference>
<name>A0A4V2PRN5_9BACT</name>
<dbReference type="Pfam" id="PF00076">
    <property type="entry name" value="RRM_1"/>
    <property type="match status" value="1"/>
</dbReference>
<dbReference type="AlphaFoldDB" id="A0A4V2PRN5"/>
<feature type="domain" description="RRM" evidence="3">
    <location>
        <begin position="1"/>
        <end position="79"/>
    </location>
</feature>
<dbReference type="RefSeq" id="WP_132874487.1">
    <property type="nucleotide sequence ID" value="NZ_JAJUHT010000008.1"/>
</dbReference>
<dbReference type="InterPro" id="IPR035979">
    <property type="entry name" value="RBD_domain_sf"/>
</dbReference>
<keyword evidence="5" id="KW-1185">Reference proteome</keyword>
<feature type="region of interest" description="Disordered" evidence="2">
    <location>
        <begin position="71"/>
        <end position="112"/>
    </location>
</feature>
<dbReference type="InterPro" id="IPR052462">
    <property type="entry name" value="SLIRP/GR-RBP-like"/>
</dbReference>
<dbReference type="InterPro" id="IPR000504">
    <property type="entry name" value="RRM_dom"/>
</dbReference>
<evidence type="ECO:0000256" key="1">
    <source>
        <dbReference type="ARBA" id="ARBA00022884"/>
    </source>
</evidence>
<evidence type="ECO:0000256" key="2">
    <source>
        <dbReference type="SAM" id="MobiDB-lite"/>
    </source>
</evidence>
<keyword evidence="1" id="KW-0694">RNA-binding</keyword>
<comment type="caution">
    <text evidence="4">The sequence shown here is derived from an EMBL/GenBank/DDBJ whole genome shotgun (WGS) entry which is preliminary data.</text>
</comment>
<protein>
    <submittedName>
        <fullName evidence="4">RNA recognition motif-containing protein</fullName>
    </submittedName>
</protein>
<evidence type="ECO:0000313" key="5">
    <source>
        <dbReference type="Proteomes" id="UP000294614"/>
    </source>
</evidence>
<feature type="compositionally biased region" description="Basic and acidic residues" evidence="2">
    <location>
        <begin position="77"/>
        <end position="103"/>
    </location>
</feature>
<dbReference type="Proteomes" id="UP000294614">
    <property type="component" value="Unassembled WGS sequence"/>
</dbReference>
<dbReference type="EMBL" id="SMGG01000006">
    <property type="protein sequence ID" value="TCK59581.1"/>
    <property type="molecule type" value="Genomic_DNA"/>
</dbReference>
<gene>
    <name evidence="4" type="ORF">C8D98_2515</name>
</gene>
<dbReference type="PANTHER" id="PTHR48027">
    <property type="entry name" value="HETEROGENEOUS NUCLEAR RIBONUCLEOPROTEIN 87F-RELATED"/>
    <property type="match status" value="1"/>
</dbReference>
<reference evidence="4 5" key="1">
    <citation type="submission" date="2019-03" db="EMBL/GenBank/DDBJ databases">
        <title>Genomic Encyclopedia of Type Strains, Phase IV (KMG-IV): sequencing the most valuable type-strain genomes for metagenomic binning, comparative biology and taxonomic classification.</title>
        <authorList>
            <person name="Goeker M."/>
        </authorList>
    </citation>
    <scope>NUCLEOTIDE SEQUENCE [LARGE SCALE GENOMIC DNA]</scope>
    <source>
        <strain evidence="4 5">DSM 24984</strain>
    </source>
</reference>
<dbReference type="PROSITE" id="PS50102">
    <property type="entry name" value="RRM"/>
    <property type="match status" value="1"/>
</dbReference>
<evidence type="ECO:0000259" key="3">
    <source>
        <dbReference type="PROSITE" id="PS50102"/>
    </source>
</evidence>
<dbReference type="GO" id="GO:0003723">
    <property type="term" value="F:RNA binding"/>
    <property type="evidence" value="ECO:0007669"/>
    <property type="project" value="UniProtKB-KW"/>
</dbReference>
<dbReference type="SMART" id="SM00360">
    <property type="entry name" value="RRM"/>
    <property type="match status" value="1"/>
</dbReference>